<gene>
    <name evidence="2" type="ORF">A3F03_02845</name>
</gene>
<dbReference type="GO" id="GO:0005886">
    <property type="term" value="C:plasma membrane"/>
    <property type="evidence" value="ECO:0007669"/>
    <property type="project" value="TreeGrafter"/>
</dbReference>
<dbReference type="Proteomes" id="UP000176803">
    <property type="component" value="Unassembled WGS sequence"/>
</dbReference>
<dbReference type="InterPro" id="IPR051599">
    <property type="entry name" value="Cell_Envelope_Assoc"/>
</dbReference>
<proteinExistence type="predicted"/>
<dbReference type="GO" id="GO:0000270">
    <property type="term" value="P:peptidoglycan metabolic process"/>
    <property type="evidence" value="ECO:0007669"/>
    <property type="project" value="TreeGrafter"/>
</dbReference>
<dbReference type="PANTHER" id="PTHR30336:SF4">
    <property type="entry name" value="ENVELOPE BIOGENESIS FACTOR ELYC"/>
    <property type="match status" value="1"/>
</dbReference>
<dbReference type="Pfam" id="PF02698">
    <property type="entry name" value="DUF218"/>
    <property type="match status" value="1"/>
</dbReference>
<organism evidence="2 3">
    <name type="scientific">Candidatus Roizmanbacteria bacterium RIFCSPHIGHO2_12_FULL_41_11</name>
    <dbReference type="NCBI Taxonomy" id="1802052"/>
    <lineage>
        <taxon>Bacteria</taxon>
        <taxon>Candidatus Roizmaniibacteriota</taxon>
    </lineage>
</organism>
<evidence type="ECO:0000313" key="2">
    <source>
        <dbReference type="EMBL" id="OGK38207.1"/>
    </source>
</evidence>
<protein>
    <recommendedName>
        <fullName evidence="1">DUF218 domain-containing protein</fullName>
    </recommendedName>
</protein>
<comment type="caution">
    <text evidence="2">The sequence shown here is derived from an EMBL/GenBank/DDBJ whole genome shotgun (WGS) entry which is preliminary data.</text>
</comment>
<dbReference type="PANTHER" id="PTHR30336">
    <property type="entry name" value="INNER MEMBRANE PROTEIN, PROBABLE PERMEASE"/>
    <property type="match status" value="1"/>
</dbReference>
<name>A0A1F7I491_9BACT</name>
<accession>A0A1F7I491</accession>
<evidence type="ECO:0000259" key="1">
    <source>
        <dbReference type="Pfam" id="PF02698"/>
    </source>
</evidence>
<dbReference type="AlphaFoldDB" id="A0A1F7I491"/>
<dbReference type="GO" id="GO:0043164">
    <property type="term" value="P:Gram-negative-bacterium-type cell wall biogenesis"/>
    <property type="evidence" value="ECO:0007669"/>
    <property type="project" value="TreeGrafter"/>
</dbReference>
<dbReference type="CDD" id="cd06259">
    <property type="entry name" value="YdcF-like"/>
    <property type="match status" value="1"/>
</dbReference>
<sequence length="202" mass="22364">MEQFRSPEIKPDIYTAIITLGSRLIGQDKLSLPGEMRAKATGIAIATGLTLIAILSGGGCPSEAKTMQNYILNIFSGISSDQLILEQNSTSTKSNMRYSAIIAQELHYSPESMAFITNAYHLPRALVYARIAGLDGITGLTAEGILIDHDNRWREIITQFYQSPEGRILKLRELLFLGAISPAMFLQTIRDLRRQNAYTSQP</sequence>
<reference evidence="2 3" key="1">
    <citation type="journal article" date="2016" name="Nat. Commun.">
        <title>Thousands of microbial genomes shed light on interconnected biogeochemical processes in an aquifer system.</title>
        <authorList>
            <person name="Anantharaman K."/>
            <person name="Brown C.T."/>
            <person name="Hug L.A."/>
            <person name="Sharon I."/>
            <person name="Castelle C.J."/>
            <person name="Probst A.J."/>
            <person name="Thomas B.C."/>
            <person name="Singh A."/>
            <person name="Wilkins M.J."/>
            <person name="Karaoz U."/>
            <person name="Brodie E.L."/>
            <person name="Williams K.H."/>
            <person name="Hubbard S.S."/>
            <person name="Banfield J.F."/>
        </authorList>
    </citation>
    <scope>NUCLEOTIDE SEQUENCE [LARGE SCALE GENOMIC DNA]</scope>
</reference>
<dbReference type="Gene3D" id="3.40.50.620">
    <property type="entry name" value="HUPs"/>
    <property type="match status" value="1"/>
</dbReference>
<dbReference type="EMBL" id="MGAC01000020">
    <property type="protein sequence ID" value="OGK38207.1"/>
    <property type="molecule type" value="Genomic_DNA"/>
</dbReference>
<feature type="domain" description="DUF218" evidence="1">
    <location>
        <begin position="16"/>
        <end position="138"/>
    </location>
</feature>
<dbReference type="InterPro" id="IPR003848">
    <property type="entry name" value="DUF218"/>
</dbReference>
<dbReference type="InterPro" id="IPR014729">
    <property type="entry name" value="Rossmann-like_a/b/a_fold"/>
</dbReference>
<evidence type="ECO:0000313" key="3">
    <source>
        <dbReference type="Proteomes" id="UP000176803"/>
    </source>
</evidence>